<evidence type="ECO:0000313" key="1">
    <source>
        <dbReference type="EMBL" id="KVA11089.1"/>
    </source>
</evidence>
<dbReference type="Proteomes" id="UP000056450">
    <property type="component" value="Unassembled WGS sequence"/>
</dbReference>
<name>A0AAP1G8U9_9BURK</name>
<sequence length="134" mass="14565">MLGTCATSLAFDCTDSPSYRNGHNDLALVRQATAAQLGTAVEFIRERDDVDSDTALKQVMQMVPSSETQQHDARLAALGARIHRARTDSPQACEALLTLQRQYSHTSQQKIDFIVKRVTGQSSEPYPAPSCAGA</sequence>
<evidence type="ECO:0000313" key="2">
    <source>
        <dbReference type="Proteomes" id="UP000056450"/>
    </source>
</evidence>
<dbReference type="EMBL" id="LOTQ01000005">
    <property type="protein sequence ID" value="KVA11089.1"/>
    <property type="molecule type" value="Genomic_DNA"/>
</dbReference>
<organism evidence="1 2">
    <name type="scientific">Burkholderia latens</name>
    <dbReference type="NCBI Taxonomy" id="488446"/>
    <lineage>
        <taxon>Bacteria</taxon>
        <taxon>Pseudomonadati</taxon>
        <taxon>Pseudomonadota</taxon>
        <taxon>Betaproteobacteria</taxon>
        <taxon>Burkholderiales</taxon>
        <taxon>Burkholderiaceae</taxon>
        <taxon>Burkholderia</taxon>
        <taxon>Burkholderia cepacia complex</taxon>
    </lineage>
</organism>
<dbReference type="AlphaFoldDB" id="A0AAP1G8U9"/>
<accession>A0AAP1G8U9</accession>
<protein>
    <submittedName>
        <fullName evidence="1">Uncharacterized protein</fullName>
    </submittedName>
</protein>
<comment type="caution">
    <text evidence="1">The sequence shown here is derived from an EMBL/GenBank/DDBJ whole genome shotgun (WGS) entry which is preliminary data.</text>
</comment>
<proteinExistence type="predicted"/>
<gene>
    <name evidence="1" type="ORF">WI41_09610</name>
</gene>
<reference evidence="1 2" key="1">
    <citation type="submission" date="2015-11" db="EMBL/GenBank/DDBJ databases">
        <title>Expanding the genomic diversity of Burkholderia species for the development of highly accurate diagnostics.</title>
        <authorList>
            <person name="Sahl J."/>
            <person name="Keim P."/>
            <person name="Wagner D."/>
        </authorList>
    </citation>
    <scope>NUCLEOTIDE SEQUENCE [LARGE SCALE GENOMIC DNA]</scope>
    <source>
        <strain evidence="1 2">RF32-BP12</strain>
    </source>
</reference>